<evidence type="ECO:0000313" key="2">
    <source>
        <dbReference type="Proteomes" id="UP001060215"/>
    </source>
</evidence>
<sequence>MFSLILMQIIAMGIFGLKKLPLASSFCVPLPVLTLIFNDYCRTRFLLIFQDYSAESLIKKDRDNQNDPSMAEFLDELVTAYRDPALMLIQYYGRSDRNTSLLHTVEV</sequence>
<proteinExistence type="predicted"/>
<keyword evidence="2" id="KW-1185">Reference proteome</keyword>
<reference evidence="1 2" key="1">
    <citation type="journal article" date="2022" name="Plant J.">
        <title>Chromosome-level genome of Camellia lanceoleosa provides a valuable resource for understanding genome evolution and self-incompatibility.</title>
        <authorList>
            <person name="Gong W."/>
            <person name="Xiao S."/>
            <person name="Wang L."/>
            <person name="Liao Z."/>
            <person name="Chang Y."/>
            <person name="Mo W."/>
            <person name="Hu G."/>
            <person name="Li W."/>
            <person name="Zhao G."/>
            <person name="Zhu H."/>
            <person name="Hu X."/>
            <person name="Ji K."/>
            <person name="Xiang X."/>
            <person name="Song Q."/>
            <person name="Yuan D."/>
            <person name="Jin S."/>
            <person name="Zhang L."/>
        </authorList>
    </citation>
    <scope>NUCLEOTIDE SEQUENCE [LARGE SCALE GENOMIC DNA]</scope>
    <source>
        <strain evidence="1">SQ_2022a</strain>
    </source>
</reference>
<comment type="caution">
    <text evidence="1">The sequence shown here is derived from an EMBL/GenBank/DDBJ whole genome shotgun (WGS) entry which is preliminary data.</text>
</comment>
<protein>
    <submittedName>
        <fullName evidence="1">CSC1-like protein</fullName>
    </submittedName>
</protein>
<dbReference type="Proteomes" id="UP001060215">
    <property type="component" value="Chromosome 2"/>
</dbReference>
<name>A0ACC0I3F1_9ERIC</name>
<gene>
    <name evidence="1" type="ORF">LOK49_LG04G03870</name>
</gene>
<accession>A0ACC0I3F1</accession>
<evidence type="ECO:0000313" key="1">
    <source>
        <dbReference type="EMBL" id="KAI8019287.1"/>
    </source>
</evidence>
<organism evidence="1 2">
    <name type="scientific">Camellia lanceoleosa</name>
    <dbReference type="NCBI Taxonomy" id="1840588"/>
    <lineage>
        <taxon>Eukaryota</taxon>
        <taxon>Viridiplantae</taxon>
        <taxon>Streptophyta</taxon>
        <taxon>Embryophyta</taxon>
        <taxon>Tracheophyta</taxon>
        <taxon>Spermatophyta</taxon>
        <taxon>Magnoliopsida</taxon>
        <taxon>eudicotyledons</taxon>
        <taxon>Gunneridae</taxon>
        <taxon>Pentapetalae</taxon>
        <taxon>asterids</taxon>
        <taxon>Ericales</taxon>
        <taxon>Theaceae</taxon>
        <taxon>Camellia</taxon>
    </lineage>
</organism>
<dbReference type="EMBL" id="CM045759">
    <property type="protein sequence ID" value="KAI8019287.1"/>
    <property type="molecule type" value="Genomic_DNA"/>
</dbReference>